<dbReference type="PANTHER" id="PTHR30055">
    <property type="entry name" value="HTH-TYPE TRANSCRIPTIONAL REGULATOR RUTR"/>
    <property type="match status" value="1"/>
</dbReference>
<dbReference type="PROSITE" id="PS50977">
    <property type="entry name" value="HTH_TETR_2"/>
    <property type="match status" value="1"/>
</dbReference>
<gene>
    <name evidence="6" type="ORF">GCM10022222_04610</name>
</gene>
<keyword evidence="3" id="KW-0804">Transcription</keyword>
<comment type="caution">
    <text evidence="6">The sequence shown here is derived from an EMBL/GenBank/DDBJ whole genome shotgun (WGS) entry which is preliminary data.</text>
</comment>
<accession>A0ABP6UXU8</accession>
<keyword evidence="2 4" id="KW-0238">DNA-binding</keyword>
<evidence type="ECO:0000256" key="4">
    <source>
        <dbReference type="PROSITE-ProRule" id="PRU00335"/>
    </source>
</evidence>
<dbReference type="InterPro" id="IPR001647">
    <property type="entry name" value="HTH_TetR"/>
</dbReference>
<protein>
    <submittedName>
        <fullName evidence="6">TetR/AcrR family transcriptional regulator</fullName>
    </submittedName>
</protein>
<reference evidence="7" key="1">
    <citation type="journal article" date="2019" name="Int. J. Syst. Evol. Microbiol.">
        <title>The Global Catalogue of Microorganisms (GCM) 10K type strain sequencing project: providing services to taxonomists for standard genome sequencing and annotation.</title>
        <authorList>
            <consortium name="The Broad Institute Genomics Platform"/>
            <consortium name="The Broad Institute Genome Sequencing Center for Infectious Disease"/>
            <person name="Wu L."/>
            <person name="Ma J."/>
        </authorList>
    </citation>
    <scope>NUCLEOTIDE SEQUENCE [LARGE SCALE GENOMIC DNA]</scope>
    <source>
        <strain evidence="7">JCM 16898</strain>
    </source>
</reference>
<dbReference type="InterPro" id="IPR011075">
    <property type="entry name" value="TetR_C"/>
</dbReference>
<evidence type="ECO:0000256" key="3">
    <source>
        <dbReference type="ARBA" id="ARBA00023163"/>
    </source>
</evidence>
<organism evidence="6 7">
    <name type="scientific">Amycolatopsis ultiminotia</name>
    <dbReference type="NCBI Taxonomy" id="543629"/>
    <lineage>
        <taxon>Bacteria</taxon>
        <taxon>Bacillati</taxon>
        <taxon>Actinomycetota</taxon>
        <taxon>Actinomycetes</taxon>
        <taxon>Pseudonocardiales</taxon>
        <taxon>Pseudonocardiaceae</taxon>
        <taxon>Amycolatopsis</taxon>
    </lineage>
</organism>
<dbReference type="PRINTS" id="PR00455">
    <property type="entry name" value="HTHTETR"/>
</dbReference>
<dbReference type="InterPro" id="IPR036271">
    <property type="entry name" value="Tet_transcr_reg_TetR-rel_C_sf"/>
</dbReference>
<dbReference type="Gene3D" id="1.10.10.60">
    <property type="entry name" value="Homeodomain-like"/>
    <property type="match status" value="1"/>
</dbReference>
<dbReference type="Gene3D" id="1.10.357.10">
    <property type="entry name" value="Tetracycline Repressor, domain 2"/>
    <property type="match status" value="1"/>
</dbReference>
<feature type="DNA-binding region" description="H-T-H motif" evidence="4">
    <location>
        <begin position="42"/>
        <end position="61"/>
    </location>
</feature>
<keyword evidence="7" id="KW-1185">Reference proteome</keyword>
<dbReference type="PANTHER" id="PTHR30055:SF148">
    <property type="entry name" value="TETR-FAMILY TRANSCRIPTIONAL REGULATOR"/>
    <property type="match status" value="1"/>
</dbReference>
<feature type="domain" description="HTH tetR-type" evidence="5">
    <location>
        <begin position="19"/>
        <end position="79"/>
    </location>
</feature>
<proteinExistence type="predicted"/>
<dbReference type="SUPFAM" id="SSF46689">
    <property type="entry name" value="Homeodomain-like"/>
    <property type="match status" value="1"/>
</dbReference>
<keyword evidence="1" id="KW-0805">Transcription regulation</keyword>
<dbReference type="Proteomes" id="UP001500689">
    <property type="component" value="Unassembled WGS sequence"/>
</dbReference>
<evidence type="ECO:0000256" key="1">
    <source>
        <dbReference type="ARBA" id="ARBA00023015"/>
    </source>
</evidence>
<evidence type="ECO:0000313" key="6">
    <source>
        <dbReference type="EMBL" id="GAA3524991.1"/>
    </source>
</evidence>
<evidence type="ECO:0000259" key="5">
    <source>
        <dbReference type="PROSITE" id="PS50977"/>
    </source>
</evidence>
<dbReference type="InterPro" id="IPR050109">
    <property type="entry name" value="HTH-type_TetR-like_transc_reg"/>
</dbReference>
<dbReference type="RefSeq" id="WP_344854686.1">
    <property type="nucleotide sequence ID" value="NZ_BAAAZN010000001.1"/>
</dbReference>
<name>A0ABP6UXU8_9PSEU</name>
<dbReference type="SUPFAM" id="SSF48498">
    <property type="entry name" value="Tetracyclin repressor-like, C-terminal domain"/>
    <property type="match status" value="1"/>
</dbReference>
<dbReference type="Pfam" id="PF00440">
    <property type="entry name" value="TetR_N"/>
    <property type="match status" value="1"/>
</dbReference>
<dbReference type="InterPro" id="IPR009057">
    <property type="entry name" value="Homeodomain-like_sf"/>
</dbReference>
<evidence type="ECO:0000313" key="7">
    <source>
        <dbReference type="Proteomes" id="UP001500689"/>
    </source>
</evidence>
<evidence type="ECO:0000256" key="2">
    <source>
        <dbReference type="ARBA" id="ARBA00023125"/>
    </source>
</evidence>
<dbReference type="EMBL" id="BAAAZN010000001">
    <property type="protein sequence ID" value="GAA3524991.1"/>
    <property type="molecule type" value="Genomic_DNA"/>
</dbReference>
<dbReference type="Pfam" id="PF16859">
    <property type="entry name" value="TetR_C_11"/>
    <property type="match status" value="1"/>
</dbReference>
<sequence length="203" mass="22153">MERNDAEPAKRGRGRPPSVEVRRRILETAAVVLLENGVSEVTFDKVARRAGVSRMTLYKWFRSPGSLALAAFEDTYAHTLRPPSSGDVWADLRTHLREFVANLSEPRTGPMIAGLLGSAQSDPVLAEEISATFTRPRREGAVELLHAGRTRGQLPASIDVEVLVDQLWGACYARLLLPEGVLDEAFADALVANLRATIHASAD</sequence>